<evidence type="ECO:0000313" key="9">
    <source>
        <dbReference type="Proteomes" id="UP000813462"/>
    </source>
</evidence>
<keyword evidence="5" id="KW-0539">Nucleus</keyword>
<dbReference type="PANTHER" id="PTHR31989">
    <property type="entry name" value="NAC DOMAIN-CONTAINING PROTEIN 82-RELATED"/>
    <property type="match status" value="1"/>
</dbReference>
<evidence type="ECO:0000256" key="1">
    <source>
        <dbReference type="ARBA" id="ARBA00004123"/>
    </source>
</evidence>
<proteinExistence type="predicted"/>
<accession>A0A978UV78</accession>
<feature type="domain" description="NAC" evidence="7">
    <location>
        <begin position="11"/>
        <end position="173"/>
    </location>
</feature>
<dbReference type="GO" id="GO:0005634">
    <property type="term" value="C:nucleus"/>
    <property type="evidence" value="ECO:0007669"/>
    <property type="project" value="UniProtKB-SubCell"/>
</dbReference>
<feature type="region of interest" description="Disordered" evidence="6">
    <location>
        <begin position="255"/>
        <end position="313"/>
    </location>
</feature>
<dbReference type="Proteomes" id="UP000813462">
    <property type="component" value="Unassembled WGS sequence"/>
</dbReference>
<dbReference type="OrthoDB" id="1166662at2759"/>
<dbReference type="InterPro" id="IPR003441">
    <property type="entry name" value="NAC-dom"/>
</dbReference>
<protein>
    <recommendedName>
        <fullName evidence="7">NAC domain-containing protein</fullName>
    </recommendedName>
</protein>
<evidence type="ECO:0000259" key="7">
    <source>
        <dbReference type="PROSITE" id="PS51005"/>
    </source>
</evidence>
<dbReference type="GO" id="GO:0003677">
    <property type="term" value="F:DNA binding"/>
    <property type="evidence" value="ECO:0007669"/>
    <property type="project" value="UniProtKB-KW"/>
</dbReference>
<dbReference type="Pfam" id="PF02365">
    <property type="entry name" value="NAM"/>
    <property type="match status" value="1"/>
</dbReference>
<reference evidence="8" key="1">
    <citation type="journal article" date="2021" name="Front. Plant Sci.">
        <title>Chromosome-Scale Genome Assembly for Chinese Sour Jujube and Insights Into Its Genome Evolution and Domestication Signature.</title>
        <authorList>
            <person name="Shen L.-Y."/>
            <person name="Luo H."/>
            <person name="Wang X.-L."/>
            <person name="Wang X.-M."/>
            <person name="Qiu X.-J."/>
            <person name="Liu H."/>
            <person name="Zhou S.-S."/>
            <person name="Jia K.-H."/>
            <person name="Nie S."/>
            <person name="Bao Y.-T."/>
            <person name="Zhang R.-G."/>
            <person name="Yun Q.-Z."/>
            <person name="Chai Y.-H."/>
            <person name="Lu J.-Y."/>
            <person name="Li Y."/>
            <person name="Zhao S.-W."/>
            <person name="Mao J.-F."/>
            <person name="Jia S.-G."/>
            <person name="Mao Y.-M."/>
        </authorList>
    </citation>
    <scope>NUCLEOTIDE SEQUENCE</scope>
    <source>
        <strain evidence="8">AT0</strain>
        <tissue evidence="8">Leaf</tissue>
    </source>
</reference>
<comment type="caution">
    <text evidence="8">The sequence shown here is derived from an EMBL/GenBank/DDBJ whole genome shotgun (WGS) entry which is preliminary data.</text>
</comment>
<sequence length="329" mass="37422">MEFPATAHVRPLKGWRFRPTDEELVGYYLLNKITGSSPLPNPSIVRDFDVFGKQEPWEIWNMFWNSNDDDDPDPDDLYFFIKPKKTTPKGKRFNRKVGSGTWKGQDSGTEIYANIETGEAIVMGLKKRFHYENKQHKEHDGSWIMFEYSLAGSLENCITGPDNDFVLCQIRKKNDNSKKKRKKLMIMNRGDDNDYVMPPLKNQKTNNNGGVDADNGTMLFAVQPLQALPICQEEPPFPILPQDLSLVMEDGHGDHVHNANVQVDPLPLPLPCPQQQQQQQQPQPQPQPPLPQSSLPLPAVDDDSHMPLPPDGDFDDFIIDFGVLDDFNL</sequence>
<dbReference type="PROSITE" id="PS51005">
    <property type="entry name" value="NAC"/>
    <property type="match status" value="1"/>
</dbReference>
<keyword evidence="4" id="KW-0804">Transcription</keyword>
<evidence type="ECO:0000256" key="5">
    <source>
        <dbReference type="ARBA" id="ARBA00023242"/>
    </source>
</evidence>
<evidence type="ECO:0000313" key="8">
    <source>
        <dbReference type="EMBL" id="KAH7518778.1"/>
    </source>
</evidence>
<evidence type="ECO:0000256" key="2">
    <source>
        <dbReference type="ARBA" id="ARBA00023015"/>
    </source>
</evidence>
<evidence type="ECO:0000256" key="6">
    <source>
        <dbReference type="SAM" id="MobiDB-lite"/>
    </source>
</evidence>
<gene>
    <name evidence="8" type="ORF">FEM48_Zijuj09G0207100</name>
</gene>
<dbReference type="EMBL" id="JAEACU010000009">
    <property type="protein sequence ID" value="KAH7518778.1"/>
    <property type="molecule type" value="Genomic_DNA"/>
</dbReference>
<dbReference type="InterPro" id="IPR036093">
    <property type="entry name" value="NAC_dom_sf"/>
</dbReference>
<evidence type="ECO:0000256" key="3">
    <source>
        <dbReference type="ARBA" id="ARBA00023125"/>
    </source>
</evidence>
<feature type="region of interest" description="Disordered" evidence="6">
    <location>
        <begin position="187"/>
        <end position="211"/>
    </location>
</feature>
<keyword evidence="2" id="KW-0805">Transcription regulation</keyword>
<dbReference type="GO" id="GO:0006355">
    <property type="term" value="P:regulation of DNA-templated transcription"/>
    <property type="evidence" value="ECO:0007669"/>
    <property type="project" value="InterPro"/>
</dbReference>
<keyword evidence="3" id="KW-0238">DNA-binding</keyword>
<feature type="compositionally biased region" description="Low complexity" evidence="6">
    <location>
        <begin position="273"/>
        <end position="282"/>
    </location>
</feature>
<dbReference type="SUPFAM" id="SSF101941">
    <property type="entry name" value="NAC domain"/>
    <property type="match status" value="1"/>
</dbReference>
<organism evidence="8 9">
    <name type="scientific">Ziziphus jujuba var. spinosa</name>
    <dbReference type="NCBI Taxonomy" id="714518"/>
    <lineage>
        <taxon>Eukaryota</taxon>
        <taxon>Viridiplantae</taxon>
        <taxon>Streptophyta</taxon>
        <taxon>Embryophyta</taxon>
        <taxon>Tracheophyta</taxon>
        <taxon>Spermatophyta</taxon>
        <taxon>Magnoliopsida</taxon>
        <taxon>eudicotyledons</taxon>
        <taxon>Gunneridae</taxon>
        <taxon>Pentapetalae</taxon>
        <taxon>rosids</taxon>
        <taxon>fabids</taxon>
        <taxon>Rosales</taxon>
        <taxon>Rhamnaceae</taxon>
        <taxon>Paliureae</taxon>
        <taxon>Ziziphus</taxon>
    </lineage>
</organism>
<evidence type="ECO:0000256" key="4">
    <source>
        <dbReference type="ARBA" id="ARBA00023163"/>
    </source>
</evidence>
<comment type="subcellular location">
    <subcellularLocation>
        <location evidence="1">Nucleus</location>
    </subcellularLocation>
</comment>
<dbReference type="AlphaFoldDB" id="A0A978UV78"/>
<name>A0A978UV78_ZIZJJ</name>
<dbReference type="Gene3D" id="2.170.150.80">
    <property type="entry name" value="NAC domain"/>
    <property type="match status" value="1"/>
</dbReference>